<dbReference type="eggNOG" id="KOG2556">
    <property type="taxonomic scope" value="Eukaryota"/>
</dbReference>
<feature type="signal peptide" evidence="9">
    <location>
        <begin position="1"/>
        <end position="20"/>
    </location>
</feature>
<keyword evidence="8" id="KW-0812">Transmembrane</keyword>
<dbReference type="HOGENOM" id="CLU_236923_0_0_1"/>
<dbReference type="GeneID" id="7837943"/>
<comment type="similarity">
    <text evidence="2">Belongs to the peptidase M8 family.</text>
</comment>
<evidence type="ECO:0000256" key="1">
    <source>
        <dbReference type="ARBA" id="ARBA00001947"/>
    </source>
</evidence>
<organism evidence="11 12">
    <name type="scientific">Tetrahymena thermophila (strain SB210)</name>
    <dbReference type="NCBI Taxonomy" id="312017"/>
    <lineage>
        <taxon>Eukaryota</taxon>
        <taxon>Sar</taxon>
        <taxon>Alveolata</taxon>
        <taxon>Ciliophora</taxon>
        <taxon>Intramacronucleata</taxon>
        <taxon>Oligohymenophorea</taxon>
        <taxon>Hymenostomatida</taxon>
        <taxon>Tetrahymenina</taxon>
        <taxon>Tetrahymenidae</taxon>
        <taxon>Tetrahymena</taxon>
    </lineage>
</organism>
<feature type="transmembrane region" description="Helical" evidence="8">
    <location>
        <begin position="1512"/>
        <end position="1530"/>
    </location>
</feature>
<dbReference type="OrthoDB" id="238768at2759"/>
<keyword evidence="7" id="KW-0482">Metalloprotease</keyword>
<dbReference type="RefSeq" id="XP_976746.1">
    <property type="nucleotide sequence ID" value="XM_971653.2"/>
</dbReference>
<feature type="transmembrane region" description="Helical" evidence="8">
    <location>
        <begin position="1661"/>
        <end position="1678"/>
    </location>
</feature>
<protein>
    <submittedName>
        <fullName evidence="11">Leishmanolysin family protein</fullName>
    </submittedName>
</protein>
<dbReference type="PROSITE" id="PS00022">
    <property type="entry name" value="EGF_1"/>
    <property type="match status" value="1"/>
</dbReference>
<name>Q22LI9_TETTS</name>
<dbReference type="Proteomes" id="UP000009168">
    <property type="component" value="Unassembled WGS sequence"/>
</dbReference>
<dbReference type="FunFam" id="3.90.132.10:FF:000001">
    <property type="entry name" value="leishmanolysin-like peptidase isoform X2"/>
    <property type="match status" value="1"/>
</dbReference>
<dbReference type="CDD" id="cd00064">
    <property type="entry name" value="FU"/>
    <property type="match status" value="4"/>
</dbReference>
<feature type="chain" id="PRO_5004201166" evidence="9">
    <location>
        <begin position="21"/>
        <end position="1850"/>
    </location>
</feature>
<evidence type="ECO:0000313" key="12">
    <source>
        <dbReference type="Proteomes" id="UP000009168"/>
    </source>
</evidence>
<sequence>MNISLIILLTLSLAILDTRGSQHMCNHDSDISYNIPSDYIETFEAKFGKRNLQAGQNTQPFRVTFDASQLYNNTNGAGMTDDKRNYIIQILKAAQVFLRNFIQVVPRQTPITSLYGWTSCGQAPFIVYYPPELQRNGAGIPNSDMHLLVTFFNDGTSSQLASAGFCELNPGPTIGRVRFNLATMQMDPNNSLFQDNFSVALHELTHALGFSGGAVQYWIDPDTGNPYGSNVSKILTQTTLWGVSGVNKLSSKNVLQVTKNHFACPSIDGMFLENQGGSGSMGSHWERDLIKNEYMTASQVLKSYVVSEFTAALLRDTGFYAGINSNMVGTIYWGKNKGCDFFQNVCNSTTTTYPEFPVKQNGQQYCDFYGMAIGIVTQNLDTFSQCPVAQPYSNQFCQDPAFEPAEWSRITTGVNSYCFMSNSVKNGWSSNSQGYNSRCNIIKCSADFSTITVYLWQQETITCNTPGQVIDLAKATSTTYGNFTCPYDFQMFCSYPKTCPNQCSSNGICNNGYCICIDGYTGSDCSIPCAYPNAYDGTNCITKCAASTYKNPDNTCQPNCPSGYYKDSSSQTCILCHTFCSACTGALPSQCSSCNMGYQLSGSTCASYTCDQTCGTCNGSGPNKCTSCLSGYTLTGSTCQPTCDTSCKTCSSQNNPNSCTSCKDGSYLNNNQCIKCPTPCGTCVLSNSQVICNSCTPTASYTYDSVNKVCNPVCDPSCLSCTQPLNSNACSSCPSGSFIQGNFCQPCQSPCKTCQNSATSCRSCVSSTNYTYDSVNFVCQMICHSSCTQCTKPNDQTQCTKCADGYYLNGTTCTQCNSPCKLCSSATQCLSCVNNTDYTYDPNGKQCISNCYKSCSSCSKPNDSNSCSACNDGYYLSGSQCLQCNSPCSKCSTNANQCTGCVSGYSLDQSQNKCNIQCYQNCKTCSSPNNQQACNSCIDGYFLSNNQCLQCQSPCATCSNSSTNCLTCANNYQKNGSNICQPICDSSCKSCSSPKNANSCTDCFDGNFLNTNNQCAQCQKPCQNCVQQATKCTSCINTTDYTFDSINQICSLVCNKTCSSCFAPNDNTKCNSCIDGYYIDGTTCKQCNSPCSKCNQSPNQCTGCVANYKLNNSNQCIPSCDQSCNTCSKPLDKNSCITCNPGYTMVSSLCQQCTYPCSECQTNQTNCTKCAPSHVLSGNVCQPTCDESCLTCSKLIDPNSCTSCNPGFYLQVGSQDGQGSCKQCQNVCLTCKDGQSCQSCITGYLLQNDGSCSPICDASCLTCSKPNDRNSCQSCSAPLVLQNNQCQQCGEGLYFDSGSCSNCSDNCKSCSNKQKCEICKEGYILDSSQNCIKSNTCHLTCQNCIGDSYFQCTFCAQNRSLVKIDDSLSYGICQCPEDTTDDNESECSQSKVQKNIKQTIIGTFAGTAFTSILISIGLQNPLIALSYFQLSQGISYLNLVNAKQSVGFDEALRVISFSNFDFQQFKSPSQHKNRILSSSNNIDLVNGEQINQNPKIALNNKNYNFLQNSQPILWIQGFAWAISLSTHLISKYIKVQSAFIKNIKKYTVISLPLITYAVCSQEMWLCIFYQFVLQSNGLSNAGQTVCSVFAFIYMFAVLCYLFYKLEYKKCLNTRQFKKSLQTIDVNSPQNLQIPSDLNLEDQKKFYFLNIYVKQDSFATRNIIQIIVLLKMIISIAISCISNNAIAQIILLILSYFAFCIYITAFRPLKQVKHNAILLSIYFITTVISIIYAVSINYQNDSQTSKTLSLVMLVIIITSYVVFLSFWTLILLHLIYQWLKKCIYKDFQFNPQEMPKQLPQHPIPQSKDEQVSQLNMIEQTHQQLELKSGQFSQNLMSPDRSFPGFNQAKIL</sequence>
<dbReference type="InterPro" id="IPR000742">
    <property type="entry name" value="EGF"/>
</dbReference>
<keyword evidence="8" id="KW-0472">Membrane</keyword>
<keyword evidence="4" id="KW-0479">Metal-binding</keyword>
<evidence type="ECO:0000256" key="4">
    <source>
        <dbReference type="ARBA" id="ARBA00022723"/>
    </source>
</evidence>
<evidence type="ECO:0000256" key="6">
    <source>
        <dbReference type="ARBA" id="ARBA00022833"/>
    </source>
</evidence>
<dbReference type="KEGG" id="tet:TTHERM_00873670"/>
<comment type="cofactor">
    <cofactor evidence="1">
        <name>Zn(2+)</name>
        <dbReference type="ChEBI" id="CHEBI:29105"/>
    </cofactor>
</comment>
<keyword evidence="12" id="KW-1185">Reference proteome</keyword>
<feature type="transmembrane region" description="Helical" evidence="8">
    <location>
        <begin position="1684"/>
        <end position="1704"/>
    </location>
</feature>
<feature type="transmembrane region" description="Helical" evidence="8">
    <location>
        <begin position="1551"/>
        <end position="1572"/>
    </location>
</feature>
<evidence type="ECO:0000256" key="3">
    <source>
        <dbReference type="ARBA" id="ARBA00022670"/>
    </source>
</evidence>
<keyword evidence="3" id="KW-0645">Protease</keyword>
<dbReference type="SUPFAM" id="SSF57184">
    <property type="entry name" value="Growth factor receptor domain"/>
    <property type="match status" value="7"/>
</dbReference>
<dbReference type="InterPro" id="IPR006212">
    <property type="entry name" value="Furin_repeat"/>
</dbReference>
<dbReference type="InterPro" id="IPR009030">
    <property type="entry name" value="Growth_fac_rcpt_cys_sf"/>
</dbReference>
<evidence type="ECO:0000256" key="8">
    <source>
        <dbReference type="SAM" id="Phobius"/>
    </source>
</evidence>
<keyword evidence="5" id="KW-0378">Hydrolase</keyword>
<dbReference type="Gene3D" id="3.90.132.10">
    <property type="entry name" value="Leishmanolysin , domain 2"/>
    <property type="match status" value="1"/>
</dbReference>
<feature type="transmembrane region" description="Helical" evidence="8">
    <location>
        <begin position="1584"/>
        <end position="1603"/>
    </location>
</feature>
<dbReference type="EMBL" id="GG662863">
    <property type="protein sequence ID" value="EAR86151.1"/>
    <property type="molecule type" value="Genomic_DNA"/>
</dbReference>
<dbReference type="PANTHER" id="PTHR45756">
    <property type="entry name" value="PALMITOYLTRANSFERASE"/>
    <property type="match status" value="1"/>
</dbReference>
<dbReference type="GO" id="GO:0046872">
    <property type="term" value="F:metal ion binding"/>
    <property type="evidence" value="ECO:0007669"/>
    <property type="project" value="UniProtKB-KW"/>
</dbReference>
<proteinExistence type="inferred from homology"/>
<dbReference type="InParanoid" id="Q22LI9"/>
<dbReference type="SMART" id="SM00261">
    <property type="entry name" value="FU"/>
    <property type="match status" value="14"/>
</dbReference>
<evidence type="ECO:0000259" key="10">
    <source>
        <dbReference type="PROSITE" id="PS00022"/>
    </source>
</evidence>
<keyword evidence="9" id="KW-0732">Signal</keyword>
<dbReference type="GO" id="GO:0008237">
    <property type="term" value="F:metallopeptidase activity"/>
    <property type="evidence" value="ECO:0007669"/>
    <property type="project" value="UniProtKB-KW"/>
</dbReference>
<keyword evidence="6" id="KW-0862">Zinc</keyword>
<dbReference type="SMART" id="SM00181">
    <property type="entry name" value="EGF"/>
    <property type="match status" value="21"/>
</dbReference>
<dbReference type="SUPFAM" id="SSF55486">
    <property type="entry name" value="Metalloproteases ('zincins'), catalytic domain"/>
    <property type="match status" value="1"/>
</dbReference>
<feature type="domain" description="EGF-like" evidence="10">
    <location>
        <begin position="514"/>
        <end position="525"/>
    </location>
</feature>
<evidence type="ECO:0000256" key="7">
    <source>
        <dbReference type="ARBA" id="ARBA00023049"/>
    </source>
</evidence>
<keyword evidence="8" id="KW-1133">Transmembrane helix</keyword>
<accession>Q22LI9</accession>
<feature type="transmembrane region" description="Helical" evidence="8">
    <location>
        <begin position="1716"/>
        <end position="1737"/>
    </location>
</feature>
<evidence type="ECO:0000256" key="2">
    <source>
        <dbReference type="ARBA" id="ARBA00005860"/>
    </source>
</evidence>
<evidence type="ECO:0000313" key="11">
    <source>
        <dbReference type="EMBL" id="EAR86151.1"/>
    </source>
</evidence>
<dbReference type="PANTHER" id="PTHR45756:SF1">
    <property type="entry name" value="PROTEIN KINASE DOMAIN CONTAINING PROTEIN"/>
    <property type="match status" value="1"/>
</dbReference>
<dbReference type="InterPro" id="IPR053215">
    <property type="entry name" value="TKL_Ser/Thr_kinase"/>
</dbReference>
<dbReference type="eggNOG" id="KOG3525">
    <property type="taxonomic scope" value="Eukaryota"/>
</dbReference>
<feature type="transmembrane region" description="Helical" evidence="8">
    <location>
        <begin position="1749"/>
        <end position="1775"/>
    </location>
</feature>
<dbReference type="GO" id="GO:0006508">
    <property type="term" value="P:proteolysis"/>
    <property type="evidence" value="ECO:0007669"/>
    <property type="project" value="UniProtKB-KW"/>
</dbReference>
<dbReference type="Gene3D" id="2.10.220.10">
    <property type="entry name" value="Hormone Receptor, Insulin-like Growth Factor Receptor 1, Chain A, domain 2"/>
    <property type="match status" value="2"/>
</dbReference>
<evidence type="ECO:0000256" key="5">
    <source>
        <dbReference type="ARBA" id="ARBA00022801"/>
    </source>
</evidence>
<reference evidence="12" key="1">
    <citation type="journal article" date="2006" name="PLoS Biol.">
        <title>Macronuclear genome sequence of the ciliate Tetrahymena thermophila, a model eukaryote.</title>
        <authorList>
            <person name="Eisen J.A."/>
            <person name="Coyne R.S."/>
            <person name="Wu M."/>
            <person name="Wu D."/>
            <person name="Thiagarajan M."/>
            <person name="Wortman J.R."/>
            <person name="Badger J.H."/>
            <person name="Ren Q."/>
            <person name="Amedeo P."/>
            <person name="Jones K.M."/>
            <person name="Tallon L.J."/>
            <person name="Delcher A.L."/>
            <person name="Salzberg S.L."/>
            <person name="Silva J.C."/>
            <person name="Haas B.J."/>
            <person name="Majoros W.H."/>
            <person name="Farzad M."/>
            <person name="Carlton J.M."/>
            <person name="Smith R.K. Jr."/>
            <person name="Garg J."/>
            <person name="Pearlman R.E."/>
            <person name="Karrer K.M."/>
            <person name="Sun L."/>
            <person name="Manning G."/>
            <person name="Elde N.C."/>
            <person name="Turkewitz A.P."/>
            <person name="Asai D.J."/>
            <person name="Wilkes D.E."/>
            <person name="Wang Y."/>
            <person name="Cai H."/>
            <person name="Collins K."/>
            <person name="Stewart B.A."/>
            <person name="Lee S.R."/>
            <person name="Wilamowska K."/>
            <person name="Weinberg Z."/>
            <person name="Ruzzo W.L."/>
            <person name="Wloga D."/>
            <person name="Gaertig J."/>
            <person name="Frankel J."/>
            <person name="Tsao C.-C."/>
            <person name="Gorovsky M.A."/>
            <person name="Keeling P.J."/>
            <person name="Waller R.F."/>
            <person name="Patron N.J."/>
            <person name="Cherry J.M."/>
            <person name="Stover N.A."/>
            <person name="Krieger C.J."/>
            <person name="del Toro C."/>
            <person name="Ryder H.F."/>
            <person name="Williamson S.C."/>
            <person name="Barbeau R.A."/>
            <person name="Hamilton E.P."/>
            <person name="Orias E."/>
        </authorList>
    </citation>
    <scope>NUCLEOTIDE SEQUENCE [LARGE SCALE GENOMIC DNA]</scope>
    <source>
        <strain evidence="12">SB210</strain>
    </source>
</reference>
<gene>
    <name evidence="11" type="ORF">TTHERM_00873670</name>
</gene>
<evidence type="ECO:0000256" key="9">
    <source>
        <dbReference type="SAM" id="SignalP"/>
    </source>
</evidence>